<dbReference type="Pfam" id="PF13302">
    <property type="entry name" value="Acetyltransf_3"/>
    <property type="match status" value="1"/>
</dbReference>
<dbReference type="SUPFAM" id="SSF55729">
    <property type="entry name" value="Acyl-CoA N-acyltransferases (Nat)"/>
    <property type="match status" value="1"/>
</dbReference>
<dbReference type="HOGENOM" id="CLU_030703_1_0_7"/>
<dbReference type="Pfam" id="PF13336">
    <property type="entry name" value="AcetylCoA_hyd_C"/>
    <property type="match status" value="1"/>
</dbReference>
<dbReference type="Gene3D" id="3.40.1080.10">
    <property type="entry name" value="Glutaconate Coenzyme A-transferase"/>
    <property type="match status" value="1"/>
</dbReference>
<dbReference type="CDD" id="cd04301">
    <property type="entry name" value="NAT_SF"/>
    <property type="match status" value="1"/>
</dbReference>
<dbReference type="Proteomes" id="UP000011721">
    <property type="component" value="Chromosome"/>
</dbReference>
<name>M1PBX5_DESSD</name>
<dbReference type="RefSeq" id="WP_015404823.1">
    <property type="nucleotide sequence ID" value="NC_020304.1"/>
</dbReference>
<dbReference type="PROSITE" id="PS51186">
    <property type="entry name" value="GNAT"/>
    <property type="match status" value="1"/>
</dbReference>
<dbReference type="InterPro" id="IPR038460">
    <property type="entry name" value="AcetylCoA_hyd_C_sf"/>
</dbReference>
<evidence type="ECO:0000256" key="1">
    <source>
        <dbReference type="ARBA" id="ARBA00009632"/>
    </source>
</evidence>
<dbReference type="PANTHER" id="PTHR21432">
    <property type="entry name" value="ACETYL-COA HYDROLASE-RELATED"/>
    <property type="match status" value="1"/>
</dbReference>
<dbReference type="GO" id="GO:0008775">
    <property type="term" value="F:acetate CoA-transferase activity"/>
    <property type="evidence" value="ECO:0007669"/>
    <property type="project" value="InterPro"/>
</dbReference>
<dbReference type="SUPFAM" id="SSF100950">
    <property type="entry name" value="NagB/RpiA/CoA transferase-like"/>
    <property type="match status" value="2"/>
</dbReference>
<dbReference type="GO" id="GO:0006083">
    <property type="term" value="P:acetate metabolic process"/>
    <property type="evidence" value="ECO:0007669"/>
    <property type="project" value="InterPro"/>
</dbReference>
<dbReference type="InterPro" id="IPR026888">
    <property type="entry name" value="AcetylCoA_hyd_C"/>
</dbReference>
<dbReference type="Gene3D" id="3.40.630.30">
    <property type="match status" value="1"/>
</dbReference>
<sequence>MEYDANWKETYKDMIKTPKRALSLLKSGHRVFIGTGCGEPTVLVEAMTRIAGNLADVEIVELLTKGNAPYAEKKFANCFKINSLFIGHNVREVIKEGRGDYTPVLMSDIPRLFNSGQLPLDVALIQVTPPDSRGKMSLGVSVDIVKSAAENASLVIAQVNPQMPWTRGDSLIDVYDLDILVPADVPLLERKSKPPHPISLKIAEFVAGLVPSGSTVEFGLGRIPGVGRIPQAVIGALKDKHDIGIHTELITDDILDLIRSGVVSGNRKSTDRGKIVASFCMGSRELYDFIDDNPLFSFRPTEYVNDSNIIGKQNRMVSVNMALQIDLTGQVCSDSEDGFFYSGVGGQVDFNRGASRSEGGRAIITIPSTTSDGESRIRVHLSPGAGVVVSRATVHYIVSEYGVAYLHGKSVQDRTLALISIAHPDHREQLLKDAIEARYIRQDFVDVEGKFVVAPQGMMKATYLMDNGTELYFRPIHPTDEPLMRDLLYDLSQETLYYRFMSHNQHFGHKEIQNFVYVDHRKDVAIVGTLPEAHGDDIVAVGRYYLDERSNRAEVAFVIRDEWQNKGLGTFMFKHLITLAKASGIAGFTAEVLRDNKRMQAIFNHSGYKVQSAVEEGVYSFRIEF</sequence>
<comment type="similarity">
    <text evidence="1">Belongs to the acetyl-CoA hydrolase/transferase family.</text>
</comment>
<dbReference type="InterPro" id="IPR016181">
    <property type="entry name" value="Acyl_CoA_acyltransferase"/>
</dbReference>
<protein>
    <submittedName>
        <fullName evidence="4">Acetyl-CoA hydrolase</fullName>
    </submittedName>
</protein>
<keyword evidence="5" id="KW-1185">Reference proteome</keyword>
<dbReference type="eggNOG" id="COG0427">
    <property type="taxonomic scope" value="Bacteria"/>
</dbReference>
<evidence type="ECO:0000259" key="3">
    <source>
        <dbReference type="PROSITE" id="PS51186"/>
    </source>
</evidence>
<dbReference type="InterPro" id="IPR046433">
    <property type="entry name" value="ActCoA_hydro"/>
</dbReference>
<dbReference type="Pfam" id="PF02550">
    <property type="entry name" value="AcetylCoA_hydro"/>
    <property type="match status" value="1"/>
</dbReference>
<evidence type="ECO:0000256" key="2">
    <source>
        <dbReference type="ARBA" id="ARBA00022679"/>
    </source>
</evidence>
<dbReference type="eggNOG" id="COG1670">
    <property type="taxonomic scope" value="Bacteria"/>
</dbReference>
<keyword evidence="2" id="KW-0808">Transferase</keyword>
<keyword evidence="4" id="KW-0378">Hydrolase</keyword>
<reference evidence="5" key="1">
    <citation type="journal article" date="2013" name="Stand. Genomic Sci.">
        <title>Complete genome sequence of Desulfocapsa sulfexigens, a marine deltaproteobacterium specialized in disproportionating inorganic sulfur compounds.</title>
        <authorList>
            <person name="Finster K.W."/>
            <person name="Kjeldsen K.U."/>
            <person name="Kube M."/>
            <person name="Reinhardt R."/>
            <person name="Mussmann M."/>
            <person name="Amann R."/>
            <person name="Schreiber L."/>
        </authorList>
    </citation>
    <scope>NUCLEOTIDE SEQUENCE [LARGE SCALE GENOMIC DNA]</scope>
    <source>
        <strain evidence="5">DSM 10523 / SB164P1</strain>
    </source>
</reference>
<dbReference type="AlphaFoldDB" id="M1PBX5"/>
<evidence type="ECO:0000313" key="5">
    <source>
        <dbReference type="Proteomes" id="UP000011721"/>
    </source>
</evidence>
<dbReference type="PANTHER" id="PTHR21432:SF20">
    <property type="entry name" value="ACETYL-COA HYDROLASE"/>
    <property type="match status" value="1"/>
</dbReference>
<dbReference type="EMBL" id="CP003985">
    <property type="protein sequence ID" value="AGF79137.1"/>
    <property type="molecule type" value="Genomic_DNA"/>
</dbReference>
<dbReference type="Gene3D" id="3.40.1080.20">
    <property type="entry name" value="Acetyl-CoA hydrolase/transferase C-terminal domain"/>
    <property type="match status" value="1"/>
</dbReference>
<organism evidence="4 5">
    <name type="scientific">Desulfocapsa sulfexigens (strain DSM 10523 / SB164P1)</name>
    <dbReference type="NCBI Taxonomy" id="1167006"/>
    <lineage>
        <taxon>Bacteria</taxon>
        <taxon>Pseudomonadati</taxon>
        <taxon>Thermodesulfobacteriota</taxon>
        <taxon>Desulfobulbia</taxon>
        <taxon>Desulfobulbales</taxon>
        <taxon>Desulfocapsaceae</taxon>
        <taxon>Desulfocapsa</taxon>
    </lineage>
</organism>
<dbReference type="GO" id="GO:0016747">
    <property type="term" value="F:acyltransferase activity, transferring groups other than amino-acyl groups"/>
    <property type="evidence" value="ECO:0007669"/>
    <property type="project" value="InterPro"/>
</dbReference>
<proteinExistence type="inferred from homology"/>
<dbReference type="PATRIC" id="fig|1167006.5.peg.2817"/>
<gene>
    <name evidence="4" type="ordered locus">UWK_02601</name>
</gene>
<feature type="domain" description="N-acetyltransferase" evidence="3">
    <location>
        <begin position="471"/>
        <end position="625"/>
    </location>
</feature>
<dbReference type="InterPro" id="IPR037171">
    <property type="entry name" value="NagB/RpiA_transferase-like"/>
</dbReference>
<dbReference type="OrthoDB" id="9801795at2"/>
<accession>M1PBX5</accession>
<dbReference type="InterPro" id="IPR003702">
    <property type="entry name" value="ActCoA_hydro_N"/>
</dbReference>
<dbReference type="Gene3D" id="3.30.750.70">
    <property type="entry name" value="4-hydroxybutyrate coenzyme like domains"/>
    <property type="match status" value="1"/>
</dbReference>
<evidence type="ECO:0000313" key="4">
    <source>
        <dbReference type="EMBL" id="AGF79137.1"/>
    </source>
</evidence>
<dbReference type="KEGG" id="dsf:UWK_02601"/>
<dbReference type="GO" id="GO:0016787">
    <property type="term" value="F:hydrolase activity"/>
    <property type="evidence" value="ECO:0007669"/>
    <property type="project" value="UniProtKB-KW"/>
</dbReference>
<dbReference type="InterPro" id="IPR000182">
    <property type="entry name" value="GNAT_dom"/>
</dbReference>
<dbReference type="STRING" id="1167006.UWK_02601"/>